<dbReference type="GO" id="GO:0052689">
    <property type="term" value="F:carboxylic ester hydrolase activity"/>
    <property type="evidence" value="ECO:0007669"/>
    <property type="project" value="UniProtKB-ARBA"/>
</dbReference>
<protein>
    <submittedName>
        <fullName evidence="4">Alpha/beta fold hydrolase</fullName>
    </submittedName>
</protein>
<dbReference type="PANTHER" id="PTHR22946">
    <property type="entry name" value="DIENELACTONE HYDROLASE DOMAIN-CONTAINING PROTEIN-RELATED"/>
    <property type="match status" value="1"/>
</dbReference>
<evidence type="ECO:0000259" key="3">
    <source>
        <dbReference type="Pfam" id="PF00561"/>
    </source>
</evidence>
<dbReference type="RefSeq" id="WP_309490274.1">
    <property type="nucleotide sequence ID" value="NZ_JAENIG010000007.1"/>
</dbReference>
<dbReference type="PANTHER" id="PTHR22946:SF9">
    <property type="entry name" value="POLYKETIDE TRANSFERASE AF380"/>
    <property type="match status" value="1"/>
</dbReference>
<feature type="domain" description="AB hydrolase-1" evidence="3">
    <location>
        <begin position="26"/>
        <end position="138"/>
    </location>
</feature>
<evidence type="ECO:0000256" key="1">
    <source>
        <dbReference type="ARBA" id="ARBA00022801"/>
    </source>
</evidence>
<gene>
    <name evidence="4" type="ORF">JIN83_11875</name>
</gene>
<organism evidence="4 5">
    <name type="scientific">Oceaniferula flava</name>
    <dbReference type="NCBI Taxonomy" id="2800421"/>
    <lineage>
        <taxon>Bacteria</taxon>
        <taxon>Pseudomonadati</taxon>
        <taxon>Verrucomicrobiota</taxon>
        <taxon>Verrucomicrobiia</taxon>
        <taxon>Verrucomicrobiales</taxon>
        <taxon>Verrucomicrobiaceae</taxon>
        <taxon>Oceaniferula</taxon>
    </lineage>
</organism>
<comment type="caution">
    <text evidence="4">The sequence shown here is derived from an EMBL/GenBank/DDBJ whole genome shotgun (WGS) entry which is preliminary data.</text>
</comment>
<dbReference type="Pfam" id="PF00561">
    <property type="entry name" value="Abhydrolase_1"/>
    <property type="match status" value="1"/>
</dbReference>
<dbReference type="Proteomes" id="UP000634206">
    <property type="component" value="Unassembled WGS sequence"/>
</dbReference>
<dbReference type="InterPro" id="IPR000073">
    <property type="entry name" value="AB_hydrolase_1"/>
</dbReference>
<evidence type="ECO:0000256" key="2">
    <source>
        <dbReference type="ARBA" id="ARBA00038115"/>
    </source>
</evidence>
<evidence type="ECO:0000313" key="4">
    <source>
        <dbReference type="EMBL" id="MBK1855662.1"/>
    </source>
</evidence>
<dbReference type="InterPro" id="IPR029058">
    <property type="entry name" value="AB_hydrolase_fold"/>
</dbReference>
<dbReference type="InterPro" id="IPR050261">
    <property type="entry name" value="FrsA_esterase"/>
</dbReference>
<keyword evidence="1 4" id="KW-0378">Hydrolase</keyword>
<dbReference type="Gene3D" id="3.40.50.1820">
    <property type="entry name" value="alpha/beta hydrolase"/>
    <property type="match status" value="1"/>
</dbReference>
<name>A0AAE2SES7_9BACT</name>
<keyword evidence="5" id="KW-1185">Reference proteome</keyword>
<evidence type="ECO:0000313" key="5">
    <source>
        <dbReference type="Proteomes" id="UP000634206"/>
    </source>
</evidence>
<proteinExistence type="inferred from homology"/>
<dbReference type="AlphaFoldDB" id="A0AAE2SES7"/>
<comment type="similarity">
    <text evidence="2">Belongs to the AB hydrolase superfamily. FUS2 hydrolase family.</text>
</comment>
<accession>A0AAE2SES7</accession>
<reference evidence="4" key="1">
    <citation type="submission" date="2021-01" db="EMBL/GenBank/DDBJ databases">
        <title>Modified the classification status of verrucomicrobia.</title>
        <authorList>
            <person name="Feng X."/>
        </authorList>
    </citation>
    <scope>NUCLEOTIDE SEQUENCE</scope>
    <source>
        <strain evidence="4">5K15</strain>
    </source>
</reference>
<dbReference type="EMBL" id="JAENIG010000007">
    <property type="protein sequence ID" value="MBK1855662.1"/>
    <property type="molecule type" value="Genomic_DNA"/>
</dbReference>
<dbReference type="SUPFAM" id="SSF53474">
    <property type="entry name" value="alpha/beta-Hydrolases"/>
    <property type="match status" value="1"/>
</dbReference>
<sequence length="238" mass="25829">MSTIRNSHGERLDVAMHDAEKSDCLVIIGHGVTGNKDRPMLVELADALAEAGWPCLRISYSGNGESEGSFSDSTISKEVADLSAVIDQVGSGKRIAFIGHSMSGAVAALFAARDERVKVMVSLAGMVHTAAFHDREFGDVTPGEGYMWDDEDCPLSQTFLDDMQQIGSTLDAARDLRTPWLLLHGSDDDVVPVSDSHDLKEVLRGPVRLLEIQGTGHMFDGNYSVLACEVSDWLEKHL</sequence>